<keyword evidence="3" id="KW-0813">Transport</keyword>
<dbReference type="PANTHER" id="PTHR43875">
    <property type="entry name" value="MALTODEXTRIN IMPORT ATP-BINDING PROTEIN MSMX"/>
    <property type="match status" value="1"/>
</dbReference>
<name>A0A329YMX1_RHITR</name>
<evidence type="ECO:0000259" key="7">
    <source>
        <dbReference type="PROSITE" id="PS50893"/>
    </source>
</evidence>
<dbReference type="GO" id="GO:0005524">
    <property type="term" value="F:ATP binding"/>
    <property type="evidence" value="ECO:0007669"/>
    <property type="project" value="UniProtKB-KW"/>
</dbReference>
<reference evidence="8 9" key="1">
    <citation type="submission" date="2018-06" db="EMBL/GenBank/DDBJ databases">
        <title>Whole Genome Sequence of an efficient microsymbiont, Rhizobium tropici.</title>
        <authorList>
            <person name="Srinivasan R."/>
            <person name="Singh H.V."/>
            <person name="Srivastava R."/>
            <person name="Kumari B."/>
            <person name="Radhakrishna A."/>
        </authorList>
    </citation>
    <scope>NUCLEOTIDE SEQUENCE [LARGE SCALE GENOMIC DNA]</scope>
    <source>
        <strain evidence="8 9">IGFRI Rhizo-19</strain>
    </source>
</reference>
<dbReference type="InterPro" id="IPR008995">
    <property type="entry name" value="Mo/tungstate-bd_C_term_dom"/>
</dbReference>
<dbReference type="InterPro" id="IPR012340">
    <property type="entry name" value="NA-bd_OB-fold"/>
</dbReference>
<dbReference type="GO" id="GO:0015423">
    <property type="term" value="F:ABC-type maltose transporter activity"/>
    <property type="evidence" value="ECO:0007669"/>
    <property type="project" value="TreeGrafter"/>
</dbReference>
<dbReference type="RefSeq" id="WP_112340396.1">
    <property type="nucleotide sequence ID" value="NZ_QMKK01000020.1"/>
</dbReference>
<dbReference type="Gene3D" id="2.40.50.140">
    <property type="entry name" value="Nucleic acid-binding proteins"/>
    <property type="match status" value="1"/>
</dbReference>
<dbReference type="SMART" id="SM00382">
    <property type="entry name" value="AAA"/>
    <property type="match status" value="1"/>
</dbReference>
<dbReference type="EMBL" id="QMKK01000020">
    <property type="protein sequence ID" value="RAX42825.1"/>
    <property type="molecule type" value="Genomic_DNA"/>
</dbReference>
<comment type="caution">
    <text evidence="8">The sequence shown here is derived from an EMBL/GenBank/DDBJ whole genome shotgun (WGS) entry which is preliminary data.</text>
</comment>
<dbReference type="InterPro" id="IPR003439">
    <property type="entry name" value="ABC_transporter-like_ATP-bd"/>
</dbReference>
<dbReference type="SUPFAM" id="SSF50331">
    <property type="entry name" value="MOP-like"/>
    <property type="match status" value="1"/>
</dbReference>
<dbReference type="InterPro" id="IPR003593">
    <property type="entry name" value="AAA+_ATPase"/>
</dbReference>
<evidence type="ECO:0000256" key="3">
    <source>
        <dbReference type="ARBA" id="ARBA00022448"/>
    </source>
</evidence>
<dbReference type="OrthoDB" id="9802264at2"/>
<keyword evidence="4" id="KW-0997">Cell inner membrane</keyword>
<evidence type="ECO:0000256" key="5">
    <source>
        <dbReference type="ARBA" id="ARBA00022741"/>
    </source>
</evidence>
<feature type="domain" description="ABC transporter" evidence="7">
    <location>
        <begin position="4"/>
        <end position="234"/>
    </location>
</feature>
<dbReference type="GO" id="GO:1990060">
    <property type="term" value="C:maltose transport complex"/>
    <property type="evidence" value="ECO:0007669"/>
    <property type="project" value="TreeGrafter"/>
</dbReference>
<evidence type="ECO:0000256" key="1">
    <source>
        <dbReference type="ARBA" id="ARBA00004417"/>
    </source>
</evidence>
<comment type="similarity">
    <text evidence="2">Belongs to the ABC transporter superfamily.</text>
</comment>
<dbReference type="InterPro" id="IPR015855">
    <property type="entry name" value="ABC_transpr_MalK-like"/>
</dbReference>
<comment type="subcellular location">
    <subcellularLocation>
        <location evidence="1">Cell inner membrane</location>
        <topology evidence="1">Peripheral membrane protein</topology>
    </subcellularLocation>
</comment>
<sequence length="362" mass="39145">MAGINIKSLTKHFGAVQVLNDIDLTIERGEFVVFLGGSGCGKSTLLRMIAGLETITSGEIWIGGKRVDQLPPGERGVSMVFQSYALYPHMTVRDNMSFGLKNIKTPKHEIARRIEEAAKILEMPHLLDRKPSALSGGQRQRVAIGRAIVREPDVFLFDEPLSNLDAGLRTRTRVELAQLHERLGATMVFVTHDQVEAMTLADRIVLLNNKKIEQVATPVEIYTRPATRYVAQFVGSPGMNFINIAEVGEAGGLATARLPDGSIIKTAVALNGLSNSGLTLGIRPEHLVVTTAEKGDIGGQVETIERLGDRSLVHVRLKDGSKIIGTDPGMTTITTGSPIAFTVDAAKVSIFDENDAAHHSVN</sequence>
<keyword evidence="5" id="KW-0547">Nucleotide-binding</keyword>
<keyword evidence="4" id="KW-0472">Membrane</keyword>
<keyword evidence="4" id="KW-1003">Cell membrane</keyword>
<dbReference type="GO" id="GO:0016887">
    <property type="term" value="F:ATP hydrolysis activity"/>
    <property type="evidence" value="ECO:0007669"/>
    <property type="project" value="InterPro"/>
</dbReference>
<evidence type="ECO:0000256" key="6">
    <source>
        <dbReference type="ARBA" id="ARBA00022840"/>
    </source>
</evidence>
<accession>A0A329YMX1</accession>
<evidence type="ECO:0000256" key="2">
    <source>
        <dbReference type="ARBA" id="ARBA00005417"/>
    </source>
</evidence>
<gene>
    <name evidence="8" type="ORF">DQ393_03365</name>
</gene>
<proteinExistence type="inferred from homology"/>
<dbReference type="Gene3D" id="2.40.50.100">
    <property type="match status" value="1"/>
</dbReference>
<dbReference type="AlphaFoldDB" id="A0A329YMX1"/>
<dbReference type="GO" id="GO:0055052">
    <property type="term" value="C:ATP-binding cassette (ABC) transporter complex, substrate-binding subunit-containing"/>
    <property type="evidence" value="ECO:0007669"/>
    <property type="project" value="TreeGrafter"/>
</dbReference>
<organism evidence="8 9">
    <name type="scientific">Rhizobium tropici</name>
    <dbReference type="NCBI Taxonomy" id="398"/>
    <lineage>
        <taxon>Bacteria</taxon>
        <taxon>Pseudomonadati</taxon>
        <taxon>Pseudomonadota</taxon>
        <taxon>Alphaproteobacteria</taxon>
        <taxon>Hyphomicrobiales</taxon>
        <taxon>Rhizobiaceae</taxon>
        <taxon>Rhizobium/Agrobacterium group</taxon>
        <taxon>Rhizobium</taxon>
    </lineage>
</organism>
<dbReference type="InterPro" id="IPR017871">
    <property type="entry name" value="ABC_transporter-like_CS"/>
</dbReference>
<dbReference type="CDD" id="cd03301">
    <property type="entry name" value="ABC_MalK_N"/>
    <property type="match status" value="1"/>
</dbReference>
<dbReference type="NCBIfam" id="NF008653">
    <property type="entry name" value="PRK11650.1"/>
    <property type="match status" value="1"/>
</dbReference>
<dbReference type="Gene3D" id="3.40.50.300">
    <property type="entry name" value="P-loop containing nucleotide triphosphate hydrolases"/>
    <property type="match status" value="1"/>
</dbReference>
<evidence type="ECO:0000256" key="4">
    <source>
        <dbReference type="ARBA" id="ARBA00022519"/>
    </source>
</evidence>
<dbReference type="InterPro" id="IPR027417">
    <property type="entry name" value="P-loop_NTPase"/>
</dbReference>
<dbReference type="InterPro" id="IPR013611">
    <property type="entry name" value="Transp-assoc_OB_typ2"/>
</dbReference>
<evidence type="ECO:0000313" key="9">
    <source>
        <dbReference type="Proteomes" id="UP000251205"/>
    </source>
</evidence>
<dbReference type="PROSITE" id="PS00211">
    <property type="entry name" value="ABC_TRANSPORTER_1"/>
    <property type="match status" value="1"/>
</dbReference>
<dbReference type="Pfam" id="PF00005">
    <property type="entry name" value="ABC_tran"/>
    <property type="match status" value="1"/>
</dbReference>
<dbReference type="InterPro" id="IPR047641">
    <property type="entry name" value="ABC_transpr_MalK/UgpC-like"/>
</dbReference>
<protein>
    <submittedName>
        <fullName evidence="8">ABC transporter ATP-binding protein</fullName>
    </submittedName>
</protein>
<dbReference type="Proteomes" id="UP000251205">
    <property type="component" value="Unassembled WGS sequence"/>
</dbReference>
<dbReference type="Pfam" id="PF08402">
    <property type="entry name" value="TOBE_2"/>
    <property type="match status" value="1"/>
</dbReference>
<dbReference type="FunFam" id="3.40.50.300:FF:000042">
    <property type="entry name" value="Maltose/maltodextrin ABC transporter, ATP-binding protein"/>
    <property type="match status" value="1"/>
</dbReference>
<dbReference type="PANTHER" id="PTHR43875:SF3">
    <property type="entry name" value="MALTOSE_MALTODEXTRIN IMPORT ATP-BINDING PROTEIN MALK"/>
    <property type="match status" value="1"/>
</dbReference>
<dbReference type="PROSITE" id="PS50893">
    <property type="entry name" value="ABC_TRANSPORTER_2"/>
    <property type="match status" value="1"/>
</dbReference>
<dbReference type="SUPFAM" id="SSF52540">
    <property type="entry name" value="P-loop containing nucleoside triphosphate hydrolases"/>
    <property type="match status" value="1"/>
</dbReference>
<keyword evidence="6 8" id="KW-0067">ATP-binding</keyword>
<evidence type="ECO:0000313" key="8">
    <source>
        <dbReference type="EMBL" id="RAX42825.1"/>
    </source>
</evidence>